<dbReference type="InterPro" id="IPR017107">
    <property type="entry name" value="AP1_complex_gsu"/>
</dbReference>
<dbReference type="SUPFAM" id="SSF49348">
    <property type="entry name" value="Clathrin adaptor appendage domain"/>
    <property type="match status" value="1"/>
</dbReference>
<evidence type="ECO:0000256" key="2">
    <source>
        <dbReference type="ARBA" id="ARBA00004555"/>
    </source>
</evidence>
<evidence type="ECO:0000313" key="13">
    <source>
        <dbReference type="Proteomes" id="UP000594260"/>
    </source>
</evidence>
<dbReference type="Proteomes" id="UP000594260">
    <property type="component" value="Unplaced"/>
</dbReference>
<keyword evidence="13" id="KW-1185">Reference proteome</keyword>
<dbReference type="SMART" id="SM00809">
    <property type="entry name" value="Alpha_adaptinC2"/>
    <property type="match status" value="1"/>
</dbReference>
<dbReference type="PROSITE" id="PS50180">
    <property type="entry name" value="GAE"/>
    <property type="match status" value="1"/>
</dbReference>
<dbReference type="InterPro" id="IPR016024">
    <property type="entry name" value="ARM-type_fold"/>
</dbReference>
<evidence type="ECO:0000256" key="4">
    <source>
        <dbReference type="ARBA" id="ARBA00022448"/>
    </source>
</evidence>
<dbReference type="CTD" id="31842"/>
<evidence type="ECO:0000256" key="10">
    <source>
        <dbReference type="PIRNR" id="PIRNR037094"/>
    </source>
</evidence>
<dbReference type="EnsemblMetazoa" id="XM_022790177">
    <property type="protein sequence ID" value="XP_022645912"/>
    <property type="gene ID" value="LOC111243895"/>
</dbReference>
<dbReference type="InterPro" id="IPR008153">
    <property type="entry name" value="GAE_dom"/>
</dbReference>
<protein>
    <recommendedName>
        <fullName evidence="10">AP-1 complex subunit gamma</fullName>
    </recommendedName>
</protein>
<evidence type="ECO:0000256" key="6">
    <source>
        <dbReference type="ARBA" id="ARBA00023034"/>
    </source>
</evidence>
<dbReference type="GO" id="GO:0006886">
    <property type="term" value="P:intracellular protein transport"/>
    <property type="evidence" value="ECO:0007669"/>
    <property type="project" value="UniProtKB-UniRule"/>
</dbReference>
<name>A0A7M7J8A5_VARDE</name>
<dbReference type="InterPro" id="IPR013041">
    <property type="entry name" value="Clathrin_app_Ig-like_sf"/>
</dbReference>
<organism evidence="12 13">
    <name type="scientific">Varroa destructor</name>
    <name type="common">Honeybee mite</name>
    <dbReference type="NCBI Taxonomy" id="109461"/>
    <lineage>
        <taxon>Eukaryota</taxon>
        <taxon>Metazoa</taxon>
        <taxon>Ecdysozoa</taxon>
        <taxon>Arthropoda</taxon>
        <taxon>Chelicerata</taxon>
        <taxon>Arachnida</taxon>
        <taxon>Acari</taxon>
        <taxon>Parasitiformes</taxon>
        <taxon>Mesostigmata</taxon>
        <taxon>Gamasina</taxon>
        <taxon>Dermanyssoidea</taxon>
        <taxon>Varroidae</taxon>
        <taxon>Varroa</taxon>
    </lineage>
</organism>
<keyword evidence="6 10" id="KW-0333">Golgi apparatus</keyword>
<dbReference type="InterPro" id="IPR002553">
    <property type="entry name" value="Clathrin/coatomer_adapt-like_N"/>
</dbReference>
<dbReference type="GO" id="GO:0016192">
    <property type="term" value="P:vesicle-mediated transport"/>
    <property type="evidence" value="ECO:0007669"/>
    <property type="project" value="InterPro"/>
</dbReference>
<sequence length="916" mass="101116">MDLQQTILSGVNRITQSMQSPMRLRDLIRQIRAARTAADERAVVQKECAYIRSTFREDDSLWRCRNVAKLLYIHMLGYPAHFGQLECLKLIASQRFTDKRIGYLGAMLLLDERQDVHLLVTNSLKNDLNSQTQFIVGLALCTLAAICSPEMSRDLAGEVERLLKTSSNPYIKKKAALAAFRIIRRVPELMEMFIPATRSLLSEKNHGVLITAVVLVHEMCERSPDTLGYFRKSVPQLVRVLKNLILSGYSPEHDVCGVSDPFLQIKILRLLRLLGRNDSECSEAMNDILAQVATNTETAKNVGNAILYESVLTIMDIRSESGLRVLGVNILGRFLLNTDKNIRYVALTTLYRTVKADYQAVQRHRNTIVDCLKDPDVSIRRRALELCFALINSQNIEFMTRELLIFLESAEPEFAQSCSSNLFLATETYAPSKKWHVETMINALTLAGNYVNDDVVGSLIQLLSACEDNNLYTFAVRRLWKEMSGIEPASEVSAYQPLCQVACWAIGEFGDLLLATGDNDDNGDVAKEGEAGVIAFFEQWLLFNIQLSVATRAYALLALQKLSVRFSSESSNRIKCAVDSLSSSVHVELQQRASEFAALFTRHDNLRPALLERMPPITMKPSIKSHQHQTVSDEVSTTISNINSVDISPTVTTNVTNNNGHTGVDNLLDFLAVPDEVIGVPPTSQVLNASPGAIVDNINLSSASTNNNTALFDLLGDLGGSTPTAPVGVVPAPSIPNSIGFLGSDILVSSADKKLNQRNSMLQGNNDALANNLSLSLDSMGLSGSTELTCQQNAWQIIPAIDVDDLHITMKYPQVVPPGQPVIFIVNITNRGLEPVSELLFQVAVQKTFQLEMLPPTGNSLQPKNLSEIQQTVKVTPPVNGTGSKLRMRLRLSYIRGSGVEKTTQQGEVNNFPGLW</sequence>
<reference evidence="12" key="1">
    <citation type="submission" date="2021-01" db="UniProtKB">
        <authorList>
            <consortium name="EnsemblMetazoa"/>
        </authorList>
    </citation>
    <scope>IDENTIFICATION</scope>
</reference>
<dbReference type="InterPro" id="IPR008152">
    <property type="entry name" value="Clathrin_a/b/g-adaptin_app_Ig"/>
</dbReference>
<dbReference type="AlphaFoldDB" id="A0A7M7J8A5"/>
<dbReference type="EnsemblMetazoa" id="XM_022790179">
    <property type="protein sequence ID" value="XP_022645914"/>
    <property type="gene ID" value="LOC111243895"/>
</dbReference>
<dbReference type="Gene3D" id="2.60.40.1230">
    <property type="match status" value="1"/>
</dbReference>
<comment type="subcellular location">
    <subcellularLocation>
        <location evidence="1">Cytoplasmic vesicle membrane</location>
    </subcellularLocation>
    <subcellularLocation>
        <location evidence="9">Endomembrane system</location>
        <topology evidence="9">Peripheral membrane protein</topology>
        <orientation evidence="9">Cytoplasmic side</orientation>
    </subcellularLocation>
    <subcellularLocation>
        <location evidence="2">Golgi apparatus</location>
    </subcellularLocation>
</comment>
<keyword evidence="4 10" id="KW-0813">Transport</keyword>
<evidence type="ECO:0000256" key="5">
    <source>
        <dbReference type="ARBA" id="ARBA00022927"/>
    </source>
</evidence>
<dbReference type="FunFam" id="1.25.10.10:FF:000030">
    <property type="entry name" value="AP-1 complex subunit gamma"/>
    <property type="match status" value="1"/>
</dbReference>
<dbReference type="RefSeq" id="XP_022645911.1">
    <property type="nucleotide sequence ID" value="XM_022790176.1"/>
</dbReference>
<evidence type="ECO:0000256" key="1">
    <source>
        <dbReference type="ARBA" id="ARBA00004156"/>
    </source>
</evidence>
<dbReference type="RefSeq" id="XP_022645908.1">
    <property type="nucleotide sequence ID" value="XM_022790173.1"/>
</dbReference>
<dbReference type="OrthoDB" id="28053at2759"/>
<dbReference type="OMA" id="REPNTKK"/>
<dbReference type="RefSeq" id="XP_022645912.1">
    <property type="nucleotide sequence ID" value="XM_022790177.1"/>
</dbReference>
<dbReference type="FunCoup" id="A0A7M7J8A5">
    <property type="interactions" value="1476"/>
</dbReference>
<dbReference type="Pfam" id="PF02883">
    <property type="entry name" value="Alpha_adaptinC2"/>
    <property type="match status" value="1"/>
</dbReference>
<dbReference type="RefSeq" id="XP_022645910.1">
    <property type="nucleotide sequence ID" value="XM_022790175.1"/>
</dbReference>
<feature type="domain" description="GAE" evidence="11">
    <location>
        <begin position="793"/>
        <end position="913"/>
    </location>
</feature>
<dbReference type="RefSeq" id="XP_022645909.1">
    <property type="nucleotide sequence ID" value="XM_022790174.1"/>
</dbReference>
<accession>A0A7M7J8A5</accession>
<dbReference type="EnsemblMetazoa" id="XM_022790173">
    <property type="protein sequence ID" value="XP_022645908"/>
    <property type="gene ID" value="LOC111243895"/>
</dbReference>
<evidence type="ECO:0000313" key="12">
    <source>
        <dbReference type="EnsemblMetazoa" id="XP_022645913"/>
    </source>
</evidence>
<keyword evidence="7 10" id="KW-0472">Membrane</keyword>
<keyword evidence="5 10" id="KW-0653">Protein transport</keyword>
<dbReference type="KEGG" id="vde:111243895"/>
<dbReference type="RefSeq" id="XP_022645913.1">
    <property type="nucleotide sequence ID" value="XM_022790178.1"/>
</dbReference>
<keyword evidence="8 10" id="KW-0968">Cytoplasmic vesicle</keyword>
<proteinExistence type="inferred from homology"/>
<dbReference type="Gene3D" id="1.25.10.10">
    <property type="entry name" value="Leucine-rich Repeat Variant"/>
    <property type="match status" value="1"/>
</dbReference>
<dbReference type="Pfam" id="PF01602">
    <property type="entry name" value="Adaptin_N"/>
    <property type="match status" value="1"/>
</dbReference>
<evidence type="ECO:0000256" key="7">
    <source>
        <dbReference type="ARBA" id="ARBA00023136"/>
    </source>
</evidence>
<evidence type="ECO:0000256" key="9">
    <source>
        <dbReference type="ARBA" id="ARBA00029433"/>
    </source>
</evidence>
<dbReference type="EnsemblMetazoa" id="XM_022790175">
    <property type="protein sequence ID" value="XP_022645910"/>
    <property type="gene ID" value="LOC111243895"/>
</dbReference>
<dbReference type="PANTHER" id="PTHR22780">
    <property type="entry name" value="ADAPTIN, ALPHA/GAMMA/EPSILON"/>
    <property type="match status" value="1"/>
</dbReference>
<evidence type="ECO:0000256" key="3">
    <source>
        <dbReference type="ARBA" id="ARBA00006613"/>
    </source>
</evidence>
<dbReference type="RefSeq" id="XP_022645914.1">
    <property type="nucleotide sequence ID" value="XM_022790179.1"/>
</dbReference>
<dbReference type="GO" id="GO:0030121">
    <property type="term" value="C:AP-1 adaptor complex"/>
    <property type="evidence" value="ECO:0007669"/>
    <property type="project" value="InterPro"/>
</dbReference>
<dbReference type="EnsemblMetazoa" id="XM_022790178">
    <property type="protein sequence ID" value="XP_022645913"/>
    <property type="gene ID" value="LOC111243895"/>
</dbReference>
<evidence type="ECO:0000256" key="8">
    <source>
        <dbReference type="ARBA" id="ARBA00023329"/>
    </source>
</evidence>
<dbReference type="GeneID" id="111243895"/>
<dbReference type="PIRSF" id="PIRSF037094">
    <property type="entry name" value="AP1_complex_gamma"/>
    <property type="match status" value="1"/>
</dbReference>
<evidence type="ECO:0000259" key="11">
    <source>
        <dbReference type="PROSITE" id="PS50180"/>
    </source>
</evidence>
<dbReference type="SUPFAM" id="SSF48371">
    <property type="entry name" value="ARM repeat"/>
    <property type="match status" value="1"/>
</dbReference>
<dbReference type="InterPro" id="IPR011989">
    <property type="entry name" value="ARM-like"/>
</dbReference>
<dbReference type="InParanoid" id="A0A7M7J8A5"/>
<dbReference type="EnsemblMetazoa" id="XM_022790176">
    <property type="protein sequence ID" value="XP_022645911"/>
    <property type="gene ID" value="LOC111243895"/>
</dbReference>
<dbReference type="EnsemblMetazoa" id="XM_022790172">
    <property type="protein sequence ID" value="XP_022645907"/>
    <property type="gene ID" value="LOC111243895"/>
</dbReference>
<comment type="similarity">
    <text evidence="3 10">Belongs to the adaptor complexes large subunit family.</text>
</comment>
<dbReference type="RefSeq" id="XP_022645907.1">
    <property type="nucleotide sequence ID" value="XM_022790172.1"/>
</dbReference>
<dbReference type="EnsemblMetazoa" id="XM_022790174">
    <property type="protein sequence ID" value="XP_022645909"/>
    <property type="gene ID" value="LOC111243895"/>
</dbReference>
<dbReference type="InterPro" id="IPR050840">
    <property type="entry name" value="Adaptor_Complx_Large_Subunit"/>
</dbReference>